<proteinExistence type="predicted"/>
<dbReference type="EMBL" id="JAVDVQ010000004">
    <property type="protein sequence ID" value="MDR7082125.1"/>
    <property type="molecule type" value="Genomic_DNA"/>
</dbReference>
<protein>
    <submittedName>
        <fullName evidence="1">Uncharacterized protein</fullName>
    </submittedName>
</protein>
<reference evidence="1 2" key="1">
    <citation type="submission" date="2023-07" db="EMBL/GenBank/DDBJ databases">
        <title>Sorghum-associated microbial communities from plants grown in Nebraska, USA.</title>
        <authorList>
            <person name="Schachtman D."/>
        </authorList>
    </citation>
    <scope>NUCLEOTIDE SEQUENCE [LARGE SCALE GENOMIC DNA]</scope>
    <source>
        <strain evidence="1 2">BE167</strain>
    </source>
</reference>
<keyword evidence="2" id="KW-1185">Reference proteome</keyword>
<evidence type="ECO:0000313" key="2">
    <source>
        <dbReference type="Proteomes" id="UP001252243"/>
    </source>
</evidence>
<evidence type="ECO:0000313" key="1">
    <source>
        <dbReference type="EMBL" id="MDR7082125.1"/>
    </source>
</evidence>
<organism evidence="1 2">
    <name type="scientific">Arthrobacter ginsengisoli</name>
    <dbReference type="NCBI Taxonomy" id="1356565"/>
    <lineage>
        <taxon>Bacteria</taxon>
        <taxon>Bacillati</taxon>
        <taxon>Actinomycetota</taxon>
        <taxon>Actinomycetes</taxon>
        <taxon>Micrococcales</taxon>
        <taxon>Micrococcaceae</taxon>
        <taxon>Arthrobacter</taxon>
    </lineage>
</organism>
<gene>
    <name evidence="1" type="ORF">J2X01_001410</name>
</gene>
<sequence length="32" mass="3449">MTLVHTIVIPHNAAVRSATARSNARVRHGKSP</sequence>
<accession>A0ABU1UAH5</accession>
<dbReference type="Proteomes" id="UP001252243">
    <property type="component" value="Unassembled WGS sequence"/>
</dbReference>
<comment type="caution">
    <text evidence="1">The sequence shown here is derived from an EMBL/GenBank/DDBJ whole genome shotgun (WGS) entry which is preliminary data.</text>
</comment>
<name>A0ABU1UAH5_9MICC</name>